<dbReference type="InterPro" id="IPR032255">
    <property type="entry name" value="HBM"/>
</dbReference>
<dbReference type="InterPro" id="IPR004089">
    <property type="entry name" value="MCPsignal_dom"/>
</dbReference>
<evidence type="ECO:0000313" key="12">
    <source>
        <dbReference type="EMBL" id="BDD89435.1"/>
    </source>
</evidence>
<evidence type="ECO:0000256" key="6">
    <source>
        <dbReference type="ARBA" id="ARBA00029447"/>
    </source>
</evidence>
<keyword evidence="2 9" id="KW-0812">Transmembrane</keyword>
<dbReference type="PANTHER" id="PTHR32089:SF119">
    <property type="entry name" value="METHYL-ACCEPTING CHEMOTAXIS PROTEIN CTPL"/>
    <property type="match status" value="1"/>
</dbReference>
<organism evidence="12 13">
    <name type="scientific">Desulfofustis limnaeus</name>
    <dbReference type="NCBI Taxonomy" id="2740163"/>
    <lineage>
        <taxon>Bacteria</taxon>
        <taxon>Pseudomonadati</taxon>
        <taxon>Thermodesulfobacteriota</taxon>
        <taxon>Desulfobulbia</taxon>
        <taxon>Desulfobulbales</taxon>
        <taxon>Desulfocapsaceae</taxon>
        <taxon>Desulfofustis</taxon>
    </lineage>
</organism>
<dbReference type="Gene3D" id="6.10.340.10">
    <property type="match status" value="1"/>
</dbReference>
<dbReference type="PANTHER" id="PTHR32089">
    <property type="entry name" value="METHYL-ACCEPTING CHEMOTAXIS PROTEIN MCPB"/>
    <property type="match status" value="1"/>
</dbReference>
<proteinExistence type="inferred from homology"/>
<sequence length="717" mass="78121">MSEDSKRRWAQMKPLRFITEKIRNKVLVILLGAALGTLIVAMVAVVSINIAQRTIDEVVDRKGAIATLANNAEIQLLLARELDQRYLLNYRALGFANARGEYVVKVEQYVQQAGAILAEIQTKDPGSEVIQQNIDNARQNLNTYLSSFLTVVELTEKRGYKDLGLIGEFSGDIEDVEKILSSAGQPDLLVALQQVRGNERNYLLLGERQFIRMVTDGVAVLQAQIERSPLAPSVKDNATILIDEYLTKFDEVVAVDRQIADGTRTYRSAVNNIIPTLTTIVEAVQTDQAAAITAMKEQNRIALIIVVAVSIITILLGIAAAFFFSRRLTKQIDNIMEMFATIGMGDFSARAEIITHDELGEMAESLNAMLDNTLTLIQSREERDAIQASIMRLLTEISDLADGDLTARAEVTEEVTGAIADSFNNMAEQLSRVVRDVKSASALVGSSSSDVDQVTRKLSQASEDQAAKIRDAITTIERIADNIREVAASAGESARVSGSARKSAREGSDAVRKTNQAMGSIKENMRGTARTIKRLGESSQEIGNIVQIINDIADRTSILALNASIQAAMAGEAGRGFAVVAEEVQRLAERSATSTKQIETLISTIQGEISEAGISMERSIQHVVDGTELADEAYEKLEEIETVSNQLAELVESISEAARRQAAESENITKLMNEVGKLTGETTAATRETASSMEKITTTSKQLEESIAVFKIEEETA</sequence>
<evidence type="ECO:0000256" key="7">
    <source>
        <dbReference type="PROSITE-ProRule" id="PRU00284"/>
    </source>
</evidence>
<evidence type="ECO:0000256" key="3">
    <source>
        <dbReference type="ARBA" id="ARBA00022989"/>
    </source>
</evidence>
<evidence type="ECO:0000256" key="5">
    <source>
        <dbReference type="ARBA" id="ARBA00023224"/>
    </source>
</evidence>
<accession>A0ABM7WEM5</accession>
<dbReference type="SMART" id="SM01358">
    <property type="entry name" value="HBM"/>
    <property type="match status" value="1"/>
</dbReference>
<evidence type="ECO:0000256" key="1">
    <source>
        <dbReference type="ARBA" id="ARBA00004141"/>
    </source>
</evidence>
<dbReference type="PROSITE" id="PS50111">
    <property type="entry name" value="CHEMOTAXIS_TRANSDUC_2"/>
    <property type="match status" value="1"/>
</dbReference>
<feature type="region of interest" description="Disordered" evidence="8">
    <location>
        <begin position="490"/>
        <end position="515"/>
    </location>
</feature>
<protein>
    <submittedName>
        <fullName evidence="12">Protein PilJ</fullName>
    </submittedName>
</protein>
<evidence type="ECO:0000313" key="13">
    <source>
        <dbReference type="Proteomes" id="UP000830055"/>
    </source>
</evidence>
<dbReference type="InterPro" id="IPR003660">
    <property type="entry name" value="HAMP_dom"/>
</dbReference>
<keyword evidence="3 9" id="KW-1133">Transmembrane helix</keyword>
<feature type="transmembrane region" description="Helical" evidence="9">
    <location>
        <begin position="301"/>
        <end position="324"/>
    </location>
</feature>
<keyword evidence="5 7" id="KW-0807">Transducer</keyword>
<feature type="transmembrane region" description="Helical" evidence="9">
    <location>
        <begin position="26"/>
        <end position="48"/>
    </location>
</feature>
<evidence type="ECO:0000256" key="9">
    <source>
        <dbReference type="SAM" id="Phobius"/>
    </source>
</evidence>
<keyword evidence="4 9" id="KW-0472">Membrane</keyword>
<dbReference type="CDD" id="cd11386">
    <property type="entry name" value="MCP_signal"/>
    <property type="match status" value="1"/>
</dbReference>
<dbReference type="Proteomes" id="UP000830055">
    <property type="component" value="Chromosome"/>
</dbReference>
<reference evidence="12 13" key="1">
    <citation type="submission" date="2022-01" db="EMBL/GenBank/DDBJ databases">
        <title>Desulfofustis limnae sp. nov., a novel mesophilic sulfate-reducing bacterium isolated from marsh soil.</title>
        <authorList>
            <person name="Watanabe M."/>
            <person name="Takahashi A."/>
            <person name="Kojima H."/>
            <person name="Fukui M."/>
        </authorList>
    </citation>
    <scope>NUCLEOTIDE SEQUENCE [LARGE SCALE GENOMIC DNA]</scope>
    <source>
        <strain evidence="12 13">PPLL</strain>
    </source>
</reference>
<dbReference type="SMART" id="SM00304">
    <property type="entry name" value="HAMP"/>
    <property type="match status" value="2"/>
</dbReference>
<gene>
    <name evidence="12" type="primary">pilJ</name>
    <name evidence="12" type="ORF">DPPLL_38000</name>
</gene>
<dbReference type="CDD" id="cd06225">
    <property type="entry name" value="HAMP"/>
    <property type="match status" value="2"/>
</dbReference>
<dbReference type="Pfam" id="PF00015">
    <property type="entry name" value="MCPsignal"/>
    <property type="match status" value="1"/>
</dbReference>
<evidence type="ECO:0000256" key="2">
    <source>
        <dbReference type="ARBA" id="ARBA00022692"/>
    </source>
</evidence>
<dbReference type="RefSeq" id="WP_284152735.1">
    <property type="nucleotide sequence ID" value="NZ_AP025516.1"/>
</dbReference>
<dbReference type="EMBL" id="AP025516">
    <property type="protein sequence ID" value="BDD89435.1"/>
    <property type="molecule type" value="Genomic_DNA"/>
</dbReference>
<dbReference type="SMART" id="SM00283">
    <property type="entry name" value="MA"/>
    <property type="match status" value="1"/>
</dbReference>
<comment type="similarity">
    <text evidence="6">Belongs to the methyl-accepting chemotaxis (MCP) protein family.</text>
</comment>
<keyword evidence="13" id="KW-1185">Reference proteome</keyword>
<comment type="subcellular location">
    <subcellularLocation>
        <location evidence="1">Membrane</location>
        <topology evidence="1">Multi-pass membrane protein</topology>
    </subcellularLocation>
</comment>
<dbReference type="Gene3D" id="1.10.287.950">
    <property type="entry name" value="Methyl-accepting chemotaxis protein"/>
    <property type="match status" value="1"/>
</dbReference>
<feature type="domain" description="Methyl-accepting transducer" evidence="10">
    <location>
        <begin position="440"/>
        <end position="676"/>
    </location>
</feature>
<evidence type="ECO:0000259" key="10">
    <source>
        <dbReference type="PROSITE" id="PS50111"/>
    </source>
</evidence>
<feature type="domain" description="HAMP" evidence="11">
    <location>
        <begin position="384"/>
        <end position="435"/>
    </location>
</feature>
<evidence type="ECO:0000256" key="4">
    <source>
        <dbReference type="ARBA" id="ARBA00023136"/>
    </source>
</evidence>
<dbReference type="Pfam" id="PF00672">
    <property type="entry name" value="HAMP"/>
    <property type="match status" value="1"/>
</dbReference>
<evidence type="ECO:0000259" key="11">
    <source>
        <dbReference type="PROSITE" id="PS50885"/>
    </source>
</evidence>
<name>A0ABM7WEM5_9BACT</name>
<evidence type="ECO:0000256" key="8">
    <source>
        <dbReference type="SAM" id="MobiDB-lite"/>
    </source>
</evidence>
<dbReference type="PROSITE" id="PS50885">
    <property type="entry name" value="HAMP"/>
    <property type="match status" value="2"/>
</dbReference>
<dbReference type="SUPFAM" id="SSF58104">
    <property type="entry name" value="Methyl-accepting chemotaxis protein (MCP) signaling domain"/>
    <property type="match status" value="1"/>
</dbReference>
<feature type="compositionally biased region" description="Basic and acidic residues" evidence="8">
    <location>
        <begin position="503"/>
        <end position="512"/>
    </location>
</feature>
<feature type="domain" description="HAMP" evidence="11">
    <location>
        <begin position="326"/>
        <end position="378"/>
    </location>
</feature>